<dbReference type="GO" id="GO:0005886">
    <property type="term" value="C:plasma membrane"/>
    <property type="evidence" value="ECO:0007669"/>
    <property type="project" value="UniProtKB-SubCell"/>
</dbReference>
<evidence type="ECO:0000256" key="9">
    <source>
        <dbReference type="ARBA" id="ARBA00023201"/>
    </source>
</evidence>
<feature type="region of interest" description="Disordered" evidence="10">
    <location>
        <begin position="354"/>
        <end position="390"/>
    </location>
</feature>
<keyword evidence="2" id="KW-0813">Transport</keyword>
<dbReference type="PANTHER" id="PTHR10110">
    <property type="entry name" value="SODIUM/HYDROGEN EXCHANGER"/>
    <property type="match status" value="1"/>
</dbReference>
<feature type="transmembrane region" description="Helical" evidence="11">
    <location>
        <begin position="442"/>
        <end position="462"/>
    </location>
</feature>
<keyword evidence="5 11" id="KW-1133">Transmembrane helix</keyword>
<dbReference type="GO" id="GO:0051453">
    <property type="term" value="P:regulation of intracellular pH"/>
    <property type="evidence" value="ECO:0007669"/>
    <property type="project" value="TreeGrafter"/>
</dbReference>
<dbReference type="EMBL" id="CP097092">
    <property type="protein sequence ID" value="UQF77994.1"/>
    <property type="molecule type" value="Genomic_DNA"/>
</dbReference>
<evidence type="ECO:0000256" key="7">
    <source>
        <dbReference type="ARBA" id="ARBA00023065"/>
    </source>
</evidence>
<feature type="transmembrane region" description="Helical" evidence="11">
    <location>
        <begin position="228"/>
        <end position="254"/>
    </location>
</feature>
<gene>
    <name evidence="13" type="ORF">M3I19_06890</name>
</gene>
<reference evidence="13" key="1">
    <citation type="submission" date="2022-05" db="EMBL/GenBank/DDBJ databases">
        <title>Using nanopore sequencing to obtain complete genomes from saliva samples.</title>
        <authorList>
            <person name="Baker J.L."/>
        </authorList>
    </citation>
    <scope>NUCLEOTIDE SEQUENCE</scope>
    <source>
        <strain evidence="13">JCVI-JB-Lp32</strain>
    </source>
</reference>
<keyword evidence="8 11" id="KW-0472">Membrane</keyword>
<feature type="transmembrane region" description="Helical" evidence="11">
    <location>
        <begin position="275"/>
        <end position="296"/>
    </location>
</feature>
<comment type="subcellular location">
    <subcellularLocation>
        <location evidence="1">Cell membrane</location>
        <topology evidence="1">Multi-pass membrane protein</topology>
    </subcellularLocation>
</comment>
<feature type="transmembrane region" description="Helical" evidence="11">
    <location>
        <begin position="308"/>
        <end position="333"/>
    </location>
</feature>
<feature type="transmembrane region" description="Helical" evidence="11">
    <location>
        <begin position="23"/>
        <end position="43"/>
    </location>
</feature>
<dbReference type="Pfam" id="PF00999">
    <property type="entry name" value="Na_H_Exchanger"/>
    <property type="match status" value="1"/>
</dbReference>
<evidence type="ECO:0000256" key="8">
    <source>
        <dbReference type="ARBA" id="ARBA00023136"/>
    </source>
</evidence>
<keyword evidence="4 11" id="KW-0812">Transmembrane</keyword>
<evidence type="ECO:0000256" key="5">
    <source>
        <dbReference type="ARBA" id="ARBA00022989"/>
    </source>
</evidence>
<dbReference type="Gene3D" id="6.10.140.1330">
    <property type="match status" value="1"/>
</dbReference>
<feature type="domain" description="Cation/H+ exchanger transmembrane" evidence="12">
    <location>
        <begin position="16"/>
        <end position="333"/>
    </location>
</feature>
<dbReference type="InterPro" id="IPR018422">
    <property type="entry name" value="Cation/H_exchanger_CPA1"/>
</dbReference>
<evidence type="ECO:0000256" key="1">
    <source>
        <dbReference type="ARBA" id="ARBA00004651"/>
    </source>
</evidence>
<feature type="transmembrane region" description="Helical" evidence="11">
    <location>
        <begin position="156"/>
        <end position="177"/>
    </location>
</feature>
<evidence type="ECO:0000256" key="6">
    <source>
        <dbReference type="ARBA" id="ARBA00023053"/>
    </source>
</evidence>
<evidence type="ECO:0000256" key="11">
    <source>
        <dbReference type="SAM" id="Phobius"/>
    </source>
</evidence>
<dbReference type="GO" id="GO:0015386">
    <property type="term" value="F:potassium:proton antiporter activity"/>
    <property type="evidence" value="ECO:0007669"/>
    <property type="project" value="TreeGrafter"/>
</dbReference>
<evidence type="ECO:0000313" key="14">
    <source>
        <dbReference type="Proteomes" id="UP000831562"/>
    </source>
</evidence>
<keyword evidence="3" id="KW-1003">Cell membrane</keyword>
<evidence type="ECO:0000259" key="12">
    <source>
        <dbReference type="Pfam" id="PF00999"/>
    </source>
</evidence>
<sequence>METFEFVLIVLTCVAASSVIDKFVNVSIPVIQVVIGLLVALVLPSVQEVHLESELFMLLFIAPLLFNETRETNIRALLLNLNSILSLAIALVVVSVLSVGYALHLMVPSIPLAAAFALASALGPTDAATVTALKSNIHLTHRQQTLLSGESLINDASGVVAFQFSVAAAVTGAFSLVDAAGSFTVLFVGGVAMGIVTGFAFSAINAMLGRLGYEDTVANVLYEVLTPFLVYLLAETFHVSGVLAVVAAGLVIALPRRQSNKALFARQKLVSDSTWKVISFLINGTIFVFLGMQLPLAVLPGTNGGLNILQILGIVVVITLFMHGVRFAWLYALETYKLHKGGHLCTGKDAVDGENDLAGSSPDGEKPDQPLAELGSEQTSEQTDEQPKPTCAIKPISITSAEVIKNVLVTTIAGAKGAVTLSIILTLPLTTQSGAAFPQRDLLITIAAGVILATLFLADNLLPVLSKSPEADSDLPERLHKGEIAVLEATLAELRSMLQSENAKAKYLPALRLTITRYTNRLFASRITVPGSGELVKKLVLHETEVQQKCLEELRERHIKTHNPIPWDQIVDDITSIRRSVGYYGPIANIAAKTNHRSRIAVALHELKLAAQRIIDGEIRHLEDADQSYYQACLYALEMEYAELDDLERIANGDDEELAVIASNLMIDHESAIESIWGRININDEHDSSTTQVSYLLPYNLSSHKMSPHFRQQIADARKYADDVAENALRIELDQISRLQFEGVIDREVASHLRENVYYLQMTLSE</sequence>
<evidence type="ECO:0000313" key="13">
    <source>
        <dbReference type="EMBL" id="UQF77994.1"/>
    </source>
</evidence>
<feature type="transmembrane region" description="Helical" evidence="11">
    <location>
        <begin position="407"/>
        <end position="430"/>
    </location>
</feature>
<dbReference type="InterPro" id="IPR006153">
    <property type="entry name" value="Cation/H_exchanger_TM"/>
</dbReference>
<evidence type="ECO:0000256" key="10">
    <source>
        <dbReference type="SAM" id="MobiDB-lite"/>
    </source>
</evidence>
<keyword evidence="6" id="KW-0915">Sodium</keyword>
<dbReference type="GO" id="GO:0098719">
    <property type="term" value="P:sodium ion import across plasma membrane"/>
    <property type="evidence" value="ECO:0007669"/>
    <property type="project" value="TreeGrafter"/>
</dbReference>
<name>A0A9E7DBG8_9ACTN</name>
<dbReference type="Proteomes" id="UP000831562">
    <property type="component" value="Chromosome"/>
</dbReference>
<feature type="transmembrane region" description="Helical" evidence="11">
    <location>
        <begin position="49"/>
        <end position="66"/>
    </location>
</feature>
<evidence type="ECO:0000256" key="2">
    <source>
        <dbReference type="ARBA" id="ARBA00022448"/>
    </source>
</evidence>
<organism evidence="13 14">
    <name type="scientific">Lancefieldella parvula</name>
    <dbReference type="NCBI Taxonomy" id="1382"/>
    <lineage>
        <taxon>Bacteria</taxon>
        <taxon>Bacillati</taxon>
        <taxon>Actinomycetota</taxon>
        <taxon>Coriobacteriia</taxon>
        <taxon>Coriobacteriales</taxon>
        <taxon>Atopobiaceae</taxon>
        <taxon>Lancefieldella</taxon>
    </lineage>
</organism>
<evidence type="ECO:0000256" key="3">
    <source>
        <dbReference type="ARBA" id="ARBA00022475"/>
    </source>
</evidence>
<dbReference type="PANTHER" id="PTHR10110:SF86">
    <property type="entry name" value="SODIUM_HYDROGEN EXCHANGER 7"/>
    <property type="match status" value="1"/>
</dbReference>
<dbReference type="AlphaFoldDB" id="A0A9E7DBG8"/>
<accession>A0A9E7DBG8</accession>
<protein>
    <submittedName>
        <fullName evidence="13">Sodium:proton antiporter</fullName>
    </submittedName>
</protein>
<keyword evidence="9" id="KW-0739">Sodium transport</keyword>
<keyword evidence="7" id="KW-0406">Ion transport</keyword>
<evidence type="ECO:0000256" key="4">
    <source>
        <dbReference type="ARBA" id="ARBA00022692"/>
    </source>
</evidence>
<feature type="transmembrane region" description="Helical" evidence="11">
    <location>
        <begin position="78"/>
        <end position="103"/>
    </location>
</feature>
<dbReference type="GO" id="GO:0015385">
    <property type="term" value="F:sodium:proton antiporter activity"/>
    <property type="evidence" value="ECO:0007669"/>
    <property type="project" value="InterPro"/>
</dbReference>
<feature type="transmembrane region" description="Helical" evidence="11">
    <location>
        <begin position="184"/>
        <end position="208"/>
    </location>
</feature>
<proteinExistence type="predicted"/>